<dbReference type="GeneID" id="72185949"/>
<dbReference type="RefSeq" id="WP_248649338.1">
    <property type="nucleotide sequence ID" value="NZ_CP096659.1"/>
</dbReference>
<gene>
    <name evidence="4" type="ORF">M0R89_12080</name>
</gene>
<reference evidence="4 5" key="1">
    <citation type="submission" date="2022-04" db="EMBL/GenBank/DDBJ databases">
        <title>Diverse halophilic archaea isolated from saline environments.</title>
        <authorList>
            <person name="Cui H.-L."/>
        </authorList>
    </citation>
    <scope>NUCLEOTIDE SEQUENCE [LARGE SCALE GENOMIC DNA]</scope>
    <source>
        <strain evidence="4 5">XZYJT49</strain>
    </source>
</reference>
<keyword evidence="2" id="KW-0472">Membrane</keyword>
<feature type="region of interest" description="Disordered" evidence="1">
    <location>
        <begin position="1"/>
        <end position="21"/>
    </location>
</feature>
<sequence>MTVQDQTPEREDELDPSEIHNVLRNDRRRRAIQHLRESDGPIDVDTLAEHIASVETGESPPPRDVRKSVYVSLHQTHLPKLDDLEIVDYDQRDQQLELRDRAEEVEVYMEVVSEDDISWSTYYFGVGLLGLLTLLAVRLNLLFVSSFGVEFWSWYFLVLFTLSATYHAYSEQKQQVLGL</sequence>
<evidence type="ECO:0000256" key="1">
    <source>
        <dbReference type="SAM" id="MobiDB-lite"/>
    </source>
</evidence>
<keyword evidence="2" id="KW-1133">Transmembrane helix</keyword>
<evidence type="ECO:0000313" key="5">
    <source>
        <dbReference type="Proteomes" id="UP000830729"/>
    </source>
</evidence>
<name>A0A8U0HQE2_9EURY</name>
<keyword evidence="5" id="KW-1185">Reference proteome</keyword>
<keyword evidence="2" id="KW-0812">Transmembrane</keyword>
<feature type="transmembrane region" description="Helical" evidence="2">
    <location>
        <begin position="151"/>
        <end position="169"/>
    </location>
</feature>
<dbReference type="Pfam" id="PF24035">
    <property type="entry name" value="DUF7344"/>
    <property type="match status" value="1"/>
</dbReference>
<evidence type="ECO:0000256" key="2">
    <source>
        <dbReference type="SAM" id="Phobius"/>
    </source>
</evidence>
<dbReference type="Proteomes" id="UP000830729">
    <property type="component" value="Chromosome"/>
</dbReference>
<organism evidence="4 5">
    <name type="scientific">Halorussus limi</name>
    <dbReference type="NCBI Taxonomy" id="2938695"/>
    <lineage>
        <taxon>Archaea</taxon>
        <taxon>Methanobacteriati</taxon>
        <taxon>Methanobacteriota</taxon>
        <taxon>Stenosarchaea group</taxon>
        <taxon>Halobacteria</taxon>
        <taxon>Halobacteriales</taxon>
        <taxon>Haladaptataceae</taxon>
        <taxon>Halorussus</taxon>
    </lineage>
</organism>
<feature type="transmembrane region" description="Helical" evidence="2">
    <location>
        <begin position="122"/>
        <end position="145"/>
    </location>
</feature>
<proteinExistence type="predicted"/>
<evidence type="ECO:0000313" key="4">
    <source>
        <dbReference type="EMBL" id="UPV73282.1"/>
    </source>
</evidence>
<dbReference type="InterPro" id="IPR055768">
    <property type="entry name" value="DUF7344"/>
</dbReference>
<protein>
    <recommendedName>
        <fullName evidence="3">DUF7344 domain-containing protein</fullName>
    </recommendedName>
</protein>
<dbReference type="AlphaFoldDB" id="A0A8U0HQE2"/>
<dbReference type="KEGG" id="halx:M0R89_12080"/>
<dbReference type="EMBL" id="CP096659">
    <property type="protein sequence ID" value="UPV73282.1"/>
    <property type="molecule type" value="Genomic_DNA"/>
</dbReference>
<accession>A0A8U0HQE2</accession>
<evidence type="ECO:0000259" key="3">
    <source>
        <dbReference type="Pfam" id="PF24035"/>
    </source>
</evidence>
<feature type="domain" description="DUF7344" evidence="3">
    <location>
        <begin position="20"/>
        <end position="95"/>
    </location>
</feature>